<dbReference type="AlphaFoldDB" id="A0A931HER4"/>
<feature type="domain" description="FAS1-like dehydratase" evidence="2">
    <location>
        <begin position="40"/>
        <end position="159"/>
    </location>
</feature>
<dbReference type="Proteomes" id="UP000617634">
    <property type="component" value="Unassembled WGS sequence"/>
</dbReference>
<dbReference type="RefSeq" id="WP_197165804.1">
    <property type="nucleotide sequence ID" value="NZ_JADZGI010000003.1"/>
</dbReference>
<proteinExistence type="predicted"/>
<dbReference type="Pfam" id="PF13452">
    <property type="entry name" value="FAS1_DH_region"/>
    <property type="match status" value="1"/>
</dbReference>
<dbReference type="SUPFAM" id="SSF54637">
    <property type="entry name" value="Thioesterase/thiol ester dehydrase-isomerase"/>
    <property type="match status" value="2"/>
</dbReference>
<evidence type="ECO:0000256" key="1">
    <source>
        <dbReference type="SAM" id="MobiDB-lite"/>
    </source>
</evidence>
<name>A0A931HER4_9SPHN</name>
<evidence type="ECO:0000259" key="2">
    <source>
        <dbReference type="Pfam" id="PF13452"/>
    </source>
</evidence>
<dbReference type="InterPro" id="IPR029069">
    <property type="entry name" value="HotDog_dom_sf"/>
</dbReference>
<dbReference type="InterPro" id="IPR039569">
    <property type="entry name" value="FAS1-like_DH_region"/>
</dbReference>
<accession>A0A931HER4</accession>
<keyword evidence="4" id="KW-1185">Reference proteome</keyword>
<dbReference type="Gene3D" id="3.10.129.10">
    <property type="entry name" value="Hotdog Thioesterase"/>
    <property type="match status" value="2"/>
</dbReference>
<evidence type="ECO:0000313" key="3">
    <source>
        <dbReference type="EMBL" id="MBH0114424.1"/>
    </source>
</evidence>
<feature type="region of interest" description="Disordered" evidence="1">
    <location>
        <begin position="1"/>
        <end position="21"/>
    </location>
</feature>
<dbReference type="CDD" id="cd03441">
    <property type="entry name" value="R_hydratase_like"/>
    <property type="match status" value="1"/>
</dbReference>
<sequence>MAETKIKNAPQDAAAPQPTLDTSDVDKYVGKQVVFAEMWDPASSTEIRRWVQALDYANPVHYDEEAARASCFGGLVAPQSFTVAMDYGHGCHPSCIGNVPGTHLIFGGEEWWFYGDRIRPGDHLRQERFFAGYKVTDTSFAGPTMFSDGDTYHYREDGTLFAKERATSIRYLREEANKRAVYDKQNRAVKSWTPQEMEEIERIRFDWILSNRAGTTPDWDAVSVGDTLPRRVIGPHTPLTFGFEYRAHRQNIWGTWRWNPPEGMRDPAKENAGFDEDMTYDFEAQKIDPRQKDGLYYGPSSGHLNPAKAEKIGMGGTYGYGASMNAWHLDYVAYWAGNAGYIWHSKTQFRKPAFEGDVTFVEGEVVEKIETGPNGLPIVRIKTRMTTQDGDTVLTGTADVSLPRAR</sequence>
<gene>
    <name evidence="3" type="ORF">I5E68_15875</name>
</gene>
<organism evidence="3 4">
    <name type="scientific">Novosphingobium aureum</name>
    <dbReference type="NCBI Taxonomy" id="2792964"/>
    <lineage>
        <taxon>Bacteria</taxon>
        <taxon>Pseudomonadati</taxon>
        <taxon>Pseudomonadota</taxon>
        <taxon>Alphaproteobacteria</taxon>
        <taxon>Sphingomonadales</taxon>
        <taxon>Sphingomonadaceae</taxon>
        <taxon>Novosphingobium</taxon>
    </lineage>
</organism>
<evidence type="ECO:0000313" key="4">
    <source>
        <dbReference type="Proteomes" id="UP000617634"/>
    </source>
</evidence>
<protein>
    <submittedName>
        <fullName evidence="3">MaoC family dehydratase N-terminal domain-containing protein</fullName>
    </submittedName>
</protein>
<reference evidence="3" key="1">
    <citation type="submission" date="2020-11" db="EMBL/GenBank/DDBJ databases">
        <title>Novosphingobium aureum sp. nov., a marine bacterium isolated from sediment of a salt flat.</title>
        <authorList>
            <person name="Yoo Y."/>
            <person name="Kim J.-J."/>
        </authorList>
    </citation>
    <scope>NUCLEOTIDE SEQUENCE</scope>
    <source>
        <strain evidence="3">YJ-S2-02</strain>
    </source>
</reference>
<comment type="caution">
    <text evidence="3">The sequence shown here is derived from an EMBL/GenBank/DDBJ whole genome shotgun (WGS) entry which is preliminary data.</text>
</comment>
<dbReference type="EMBL" id="JADZGI010000003">
    <property type="protein sequence ID" value="MBH0114424.1"/>
    <property type="molecule type" value="Genomic_DNA"/>
</dbReference>